<dbReference type="InterPro" id="IPR011805">
    <property type="entry name" value="RNase_R"/>
</dbReference>
<dbReference type="SMART" id="SM00955">
    <property type="entry name" value="RNB"/>
    <property type="match status" value="1"/>
</dbReference>
<feature type="domain" description="S1 motif" evidence="9">
    <location>
        <begin position="633"/>
        <end position="714"/>
    </location>
</feature>
<dbReference type="InterPro" id="IPR012340">
    <property type="entry name" value="NA-bd_OB-fold"/>
</dbReference>
<dbReference type="InterPro" id="IPR050180">
    <property type="entry name" value="RNR_Ribonuclease"/>
</dbReference>
<dbReference type="PROSITE" id="PS01175">
    <property type="entry name" value="RIBONUCLEASE_II"/>
    <property type="match status" value="1"/>
</dbReference>
<dbReference type="PROSITE" id="PS50126">
    <property type="entry name" value="S1"/>
    <property type="match status" value="1"/>
</dbReference>
<feature type="compositionally biased region" description="Basic and acidic residues" evidence="8">
    <location>
        <begin position="729"/>
        <end position="741"/>
    </location>
</feature>
<dbReference type="KEGG" id="htq:FRZ44_16400"/>
<keyword evidence="5 7" id="KW-0269">Exonuclease</keyword>
<dbReference type="InterPro" id="IPR001900">
    <property type="entry name" value="RNase_II/R"/>
</dbReference>
<dbReference type="NCBIfam" id="TIGR00358">
    <property type="entry name" value="3_prime_RNase"/>
    <property type="match status" value="1"/>
</dbReference>
<dbReference type="InterPro" id="IPR003029">
    <property type="entry name" value="S1_domain"/>
</dbReference>
<evidence type="ECO:0000256" key="8">
    <source>
        <dbReference type="SAM" id="MobiDB-lite"/>
    </source>
</evidence>
<keyword evidence="11" id="KW-1185">Reference proteome</keyword>
<dbReference type="EMBL" id="CP042906">
    <property type="protein sequence ID" value="QEX16347.1"/>
    <property type="molecule type" value="Genomic_DNA"/>
</dbReference>
<evidence type="ECO:0000256" key="3">
    <source>
        <dbReference type="ARBA" id="ARBA00022722"/>
    </source>
</evidence>
<dbReference type="SMART" id="SM00316">
    <property type="entry name" value="S1"/>
    <property type="match status" value="1"/>
</dbReference>
<dbReference type="GO" id="GO:0005829">
    <property type="term" value="C:cytosol"/>
    <property type="evidence" value="ECO:0007669"/>
    <property type="project" value="TreeGrafter"/>
</dbReference>
<sequence length="783" mass="86320">MVRGKAPSLPTREQILDFIRQSPTPVGKREIARAFQIKGADKIPLKALLKELAESGEVDRGRKRRMAPPGSLPEVAVLVIDGPDPDGDLLARPVSWASEEAPPRIEVAPERRGSPALAAGDRILARLSRTGADSYSARLIRQLVGQPSRIIGIFEKHPEGGGQLRPTDRRVKAEYRIMPPHTNGAEPGELVALEVLHTHRTGRLQGRVAERLGRFGEPRTISLIAIAEQEIPTRFTEDALTEARNAGPVTLGTRTDLRDMPLVTIDGEDARDFDDAVWATEDDDPKNSGGWQVVVAIADVAHYVTPGSALDRAARERGNSVYFPDRVVPMLPEELSNGWCSLKPNEDRGCLAVRMVFNDRGEKLSHRFYRGLMRSAARLTYTRMQAAIDGQPDDLTAPLLEPVVKPLYGAFKALLAERERRGTLELDIPERRVVLDEQGHILKIAPRERLDSHKLIEEFMIAANVAAAETLEVKRQPVMYRVHDQPDAAKVDALRESLKGLGLNLAKGQVLRPKMFTELLVKVRGTTYAAMIHDLVLRTQAQANYSPHNLGHFGLALSRYAHFTSPIRRYSDLLVHRALIDAHHFGDDGLPKDAEANFESLGQHISSTERRAAAAERDAMDRYAAAFLANREGQVFKGRINGVTRFGLFVTLEDTGASGLVPMGSLPDDWYDHDERAHALIGRRWGREYRLGEPVHLRLIQADAATGGLLLHIIEGEDAAAEPTSLRVSEARPRGRPDGRKPGGFAPPSRKRGGAKRKSPPRGAGKGPRAKSGKGPKRGKKKR</sequence>
<dbReference type="Pfam" id="PF17876">
    <property type="entry name" value="CSD2"/>
    <property type="match status" value="1"/>
</dbReference>
<keyword evidence="2 7" id="KW-0963">Cytoplasm</keyword>
<dbReference type="InterPro" id="IPR022966">
    <property type="entry name" value="RNase_II/R_CS"/>
</dbReference>
<feature type="compositionally biased region" description="Basic residues" evidence="8">
    <location>
        <begin position="768"/>
        <end position="783"/>
    </location>
</feature>
<dbReference type="HAMAP" id="MF_01895">
    <property type="entry name" value="RNase_R"/>
    <property type="match status" value="1"/>
</dbReference>
<dbReference type="EC" id="3.1.13.1" evidence="7"/>
<accession>A0A5J6MGX8</accession>
<dbReference type="CDD" id="cd04471">
    <property type="entry name" value="S1_RNase_R"/>
    <property type="match status" value="1"/>
</dbReference>
<comment type="catalytic activity">
    <reaction evidence="1 7">
        <text>Exonucleolytic cleavage in the 3'- to 5'-direction to yield nucleoside 5'-phosphates.</text>
        <dbReference type="EC" id="3.1.13.1"/>
    </reaction>
</comment>
<evidence type="ECO:0000259" key="9">
    <source>
        <dbReference type="PROSITE" id="PS50126"/>
    </source>
</evidence>
<feature type="region of interest" description="Disordered" evidence="8">
    <location>
        <begin position="721"/>
        <end position="783"/>
    </location>
</feature>
<evidence type="ECO:0000256" key="7">
    <source>
        <dbReference type="HAMAP-Rule" id="MF_01895"/>
    </source>
</evidence>
<comment type="subcellular location">
    <subcellularLocation>
        <location evidence="7">Cytoplasm</location>
    </subcellularLocation>
</comment>
<dbReference type="Pfam" id="PF00575">
    <property type="entry name" value="S1"/>
    <property type="match status" value="1"/>
</dbReference>
<keyword evidence="4 7" id="KW-0378">Hydrolase</keyword>
<evidence type="ECO:0000313" key="10">
    <source>
        <dbReference type="EMBL" id="QEX16347.1"/>
    </source>
</evidence>
<dbReference type="GO" id="GO:0003723">
    <property type="term" value="F:RNA binding"/>
    <property type="evidence" value="ECO:0007669"/>
    <property type="project" value="UniProtKB-UniRule"/>
</dbReference>
<evidence type="ECO:0000313" key="11">
    <source>
        <dbReference type="Proteomes" id="UP000326202"/>
    </source>
</evidence>
<evidence type="ECO:0000256" key="5">
    <source>
        <dbReference type="ARBA" id="ARBA00022839"/>
    </source>
</evidence>
<keyword evidence="3 7" id="KW-0540">Nuclease</keyword>
<reference evidence="10 11" key="1">
    <citation type="submission" date="2019-08" db="EMBL/GenBank/DDBJ databases">
        <title>Hyperibacter terrae gen. nov., sp. nov. and Hyperibacter viscosus sp. nov., two new members in the family Rhodospirillaceae isolated from the rhizosphere of Hypericum perforatum.</title>
        <authorList>
            <person name="Noviana Z."/>
        </authorList>
    </citation>
    <scope>NUCLEOTIDE SEQUENCE [LARGE SCALE GENOMIC DNA]</scope>
    <source>
        <strain evidence="10 11">R5913</strain>
    </source>
</reference>
<comment type="similarity">
    <text evidence="7">Belongs to the RNR ribonuclease family. RNase R subfamily.</text>
</comment>
<evidence type="ECO:0000256" key="1">
    <source>
        <dbReference type="ARBA" id="ARBA00001849"/>
    </source>
</evidence>
<feature type="compositionally biased region" description="Basic residues" evidence="8">
    <location>
        <begin position="749"/>
        <end position="760"/>
    </location>
</feature>
<evidence type="ECO:0000256" key="2">
    <source>
        <dbReference type="ARBA" id="ARBA00022490"/>
    </source>
</evidence>
<dbReference type="SUPFAM" id="SSF50249">
    <property type="entry name" value="Nucleic acid-binding proteins"/>
    <property type="match status" value="2"/>
</dbReference>
<dbReference type="PANTHER" id="PTHR23355:SF9">
    <property type="entry name" value="DIS3-LIKE EXONUCLEASE 2"/>
    <property type="match status" value="1"/>
</dbReference>
<dbReference type="Pfam" id="PF00773">
    <property type="entry name" value="RNB"/>
    <property type="match status" value="1"/>
</dbReference>
<dbReference type="GO" id="GO:0008859">
    <property type="term" value="F:exoribonuclease II activity"/>
    <property type="evidence" value="ECO:0007669"/>
    <property type="project" value="UniProtKB-UniRule"/>
</dbReference>
<dbReference type="OrthoDB" id="9764149at2"/>
<dbReference type="InterPro" id="IPR040476">
    <property type="entry name" value="CSD2"/>
</dbReference>
<proteinExistence type="inferred from homology"/>
<comment type="function">
    <text evidence="7">3'-5' exoribonuclease that releases 5'-nucleoside monophosphates and is involved in maturation of structured RNAs.</text>
</comment>
<organism evidence="10 11">
    <name type="scientific">Hypericibacter terrae</name>
    <dbReference type="NCBI Taxonomy" id="2602015"/>
    <lineage>
        <taxon>Bacteria</taxon>
        <taxon>Pseudomonadati</taxon>
        <taxon>Pseudomonadota</taxon>
        <taxon>Alphaproteobacteria</taxon>
        <taxon>Rhodospirillales</taxon>
        <taxon>Dongiaceae</taxon>
        <taxon>Hypericibacter</taxon>
    </lineage>
</organism>
<evidence type="ECO:0000256" key="6">
    <source>
        <dbReference type="ARBA" id="ARBA00022884"/>
    </source>
</evidence>
<dbReference type="PANTHER" id="PTHR23355">
    <property type="entry name" value="RIBONUCLEASE"/>
    <property type="match status" value="1"/>
</dbReference>
<evidence type="ECO:0000256" key="4">
    <source>
        <dbReference type="ARBA" id="ARBA00022801"/>
    </source>
</evidence>
<dbReference type="InterPro" id="IPR004476">
    <property type="entry name" value="RNase_II/RNase_R"/>
</dbReference>
<dbReference type="RefSeq" id="WP_151176716.1">
    <property type="nucleotide sequence ID" value="NZ_CP042906.1"/>
</dbReference>
<dbReference type="NCBIfam" id="TIGR02063">
    <property type="entry name" value="RNase_R"/>
    <property type="match status" value="1"/>
</dbReference>
<gene>
    <name evidence="7 10" type="primary">rnr</name>
    <name evidence="10" type="ORF">FRZ44_16400</name>
</gene>
<dbReference type="Proteomes" id="UP000326202">
    <property type="component" value="Chromosome"/>
</dbReference>
<dbReference type="GO" id="GO:0006402">
    <property type="term" value="P:mRNA catabolic process"/>
    <property type="evidence" value="ECO:0007669"/>
    <property type="project" value="TreeGrafter"/>
</dbReference>
<dbReference type="Gene3D" id="2.40.50.140">
    <property type="entry name" value="Nucleic acid-binding proteins"/>
    <property type="match status" value="1"/>
</dbReference>
<protein>
    <recommendedName>
        <fullName evidence="7">Ribonuclease R</fullName>
        <shortName evidence="7">RNase R</shortName>
        <ecNumber evidence="7">3.1.13.1</ecNumber>
    </recommendedName>
</protein>
<dbReference type="AlphaFoldDB" id="A0A5J6MGX8"/>
<name>A0A5J6MGX8_9PROT</name>
<keyword evidence="6 7" id="KW-0694">RNA-binding</keyword>